<sequence>MNNSRGRSRTRNPVAHLKERFNIGQNNKTSSANRTRQRSRSQSKERSTSRHRNNSANNSGRNNNSSPANPNNSKAPNNPVHRPRSAERRNKDRSVSFSASERNNSDTTSPNSHKSPLIDPNSSQIHEILSILKSLQEDMANVRARVHALELADQRMSRLEERVFGHKQDDSPAPPDPKRTEIYSFQRSLDGKMDHLDASIHKLINSISGNTSSGQADKASSD</sequence>
<protein>
    <submittedName>
        <fullName evidence="2">Uncharacterized protein</fullName>
    </submittedName>
</protein>
<proteinExistence type="predicted"/>
<dbReference type="EMBL" id="LLXI01006454">
    <property type="protein sequence ID" value="PKY62130.1"/>
    <property type="molecule type" value="Genomic_DNA"/>
</dbReference>
<dbReference type="VEuPathDB" id="FungiDB:RhiirFUN_009280"/>
<name>A0A2I1HTC8_9GLOM</name>
<feature type="region of interest" description="Disordered" evidence="1">
    <location>
        <begin position="1"/>
        <end position="121"/>
    </location>
</feature>
<keyword evidence="3" id="KW-1185">Reference proteome</keyword>
<reference evidence="2 3" key="1">
    <citation type="submission" date="2015-10" db="EMBL/GenBank/DDBJ databases">
        <title>Genome analyses suggest a sexual origin of heterokaryosis in a supposedly ancient asexual fungus.</title>
        <authorList>
            <person name="Ropars J."/>
            <person name="Sedzielewska K."/>
            <person name="Noel J."/>
            <person name="Charron P."/>
            <person name="Farinelli L."/>
            <person name="Marton T."/>
            <person name="Kruger M."/>
            <person name="Pelin A."/>
            <person name="Brachmann A."/>
            <person name="Corradi N."/>
        </authorList>
    </citation>
    <scope>NUCLEOTIDE SEQUENCE [LARGE SCALE GENOMIC DNA]</scope>
    <source>
        <strain evidence="2 3">A4</strain>
    </source>
</reference>
<feature type="compositionally biased region" description="Polar residues" evidence="1">
    <location>
        <begin position="95"/>
        <end position="121"/>
    </location>
</feature>
<organism evidence="2 3">
    <name type="scientific">Rhizophagus irregularis</name>
    <dbReference type="NCBI Taxonomy" id="588596"/>
    <lineage>
        <taxon>Eukaryota</taxon>
        <taxon>Fungi</taxon>
        <taxon>Fungi incertae sedis</taxon>
        <taxon>Mucoromycota</taxon>
        <taxon>Glomeromycotina</taxon>
        <taxon>Glomeromycetes</taxon>
        <taxon>Glomerales</taxon>
        <taxon>Glomeraceae</taxon>
        <taxon>Rhizophagus</taxon>
    </lineage>
</organism>
<evidence type="ECO:0000313" key="3">
    <source>
        <dbReference type="Proteomes" id="UP000234323"/>
    </source>
</evidence>
<comment type="caution">
    <text evidence="2">The sequence shown here is derived from an EMBL/GenBank/DDBJ whole genome shotgun (WGS) entry which is preliminary data.</text>
</comment>
<dbReference type="Proteomes" id="UP000234323">
    <property type="component" value="Unassembled WGS sequence"/>
</dbReference>
<dbReference type="VEuPathDB" id="FungiDB:RhiirA1_405004"/>
<evidence type="ECO:0000313" key="2">
    <source>
        <dbReference type="EMBL" id="PKY62130.1"/>
    </source>
</evidence>
<feature type="compositionally biased region" description="Basic and acidic residues" evidence="1">
    <location>
        <begin position="84"/>
        <end position="94"/>
    </location>
</feature>
<accession>A0A2I1HTC8</accession>
<feature type="compositionally biased region" description="Low complexity" evidence="1">
    <location>
        <begin position="54"/>
        <end position="79"/>
    </location>
</feature>
<evidence type="ECO:0000256" key="1">
    <source>
        <dbReference type="SAM" id="MobiDB-lite"/>
    </source>
</evidence>
<dbReference type="AlphaFoldDB" id="A0A2I1HTC8"/>
<gene>
    <name evidence="2" type="ORF">RhiirA4_488064</name>
</gene>
<feature type="compositionally biased region" description="Basic residues" evidence="1">
    <location>
        <begin position="1"/>
        <end position="10"/>
    </location>
</feature>